<sequence>MSVSWPPTGSFAVGGSAPPTIGHRYRGRVRWEALFADLESGLDAARAQDLRDEVAELTRAERAQVHLADRLRAARATTLRLVLRDGQTVDGVVVDAAPQWVLLAPDGVRRALVPTAAVTAVVGLGAWAAPAAGEVERRLALGHALRAVARDRTLVRVDAQGVSVSGRIDRVGADHVDVMPADAARGAAGWTFAFETLLVVRSG</sequence>
<protein>
    <submittedName>
        <fullName evidence="1">Uncharacterized protein</fullName>
    </submittedName>
</protein>
<reference evidence="1 2" key="1">
    <citation type="submission" date="2019-06" db="EMBL/GenBank/DDBJ databases">
        <title>Whole genome shotgun sequence of Cellulomonas uda NBRC 3747.</title>
        <authorList>
            <person name="Hosoyama A."/>
            <person name="Uohara A."/>
            <person name="Ohji S."/>
            <person name="Ichikawa N."/>
        </authorList>
    </citation>
    <scope>NUCLEOTIDE SEQUENCE [LARGE SCALE GENOMIC DNA]</scope>
    <source>
        <strain evidence="1 2">NBRC 3747</strain>
    </source>
</reference>
<comment type="caution">
    <text evidence="1">The sequence shown here is derived from an EMBL/GenBank/DDBJ whole genome shotgun (WGS) entry which is preliminary data.</text>
</comment>
<accession>A0A4Y3KAC2</accession>
<gene>
    <name evidence="1" type="ORF">CUD01_02140</name>
</gene>
<evidence type="ECO:0000313" key="1">
    <source>
        <dbReference type="EMBL" id="GEA79770.1"/>
    </source>
</evidence>
<keyword evidence="2" id="KW-1185">Reference proteome</keyword>
<dbReference type="AlphaFoldDB" id="A0A4Y3KAC2"/>
<dbReference type="EMBL" id="BJLP01000002">
    <property type="protein sequence ID" value="GEA79770.1"/>
    <property type="molecule type" value="Genomic_DNA"/>
</dbReference>
<proteinExistence type="predicted"/>
<organism evidence="1 2">
    <name type="scientific">Cellulomonas uda</name>
    <dbReference type="NCBI Taxonomy" id="1714"/>
    <lineage>
        <taxon>Bacteria</taxon>
        <taxon>Bacillati</taxon>
        <taxon>Actinomycetota</taxon>
        <taxon>Actinomycetes</taxon>
        <taxon>Micrococcales</taxon>
        <taxon>Cellulomonadaceae</taxon>
        <taxon>Cellulomonas</taxon>
    </lineage>
</organism>
<dbReference type="Proteomes" id="UP000315842">
    <property type="component" value="Unassembled WGS sequence"/>
</dbReference>
<name>A0A4Y3KAC2_CELUD</name>
<dbReference type="RefSeq" id="WP_341765920.1">
    <property type="nucleotide sequence ID" value="NZ_JAAOZE010000001.1"/>
</dbReference>
<evidence type="ECO:0000313" key="2">
    <source>
        <dbReference type="Proteomes" id="UP000315842"/>
    </source>
</evidence>